<organism evidence="2 3">
    <name type="scientific">Sphingomonas abaci</name>
    <dbReference type="NCBI Taxonomy" id="237611"/>
    <lineage>
        <taxon>Bacteria</taxon>
        <taxon>Pseudomonadati</taxon>
        <taxon>Pseudomonadota</taxon>
        <taxon>Alphaproteobacteria</taxon>
        <taxon>Sphingomonadales</taxon>
        <taxon>Sphingomonadaceae</taxon>
        <taxon>Sphingomonas</taxon>
    </lineage>
</organism>
<protein>
    <recommendedName>
        <fullName evidence="4">DUF968 domain-containing protein</fullName>
    </recommendedName>
</protein>
<proteinExistence type="predicted"/>
<evidence type="ECO:0000256" key="1">
    <source>
        <dbReference type="SAM" id="MobiDB-lite"/>
    </source>
</evidence>
<evidence type="ECO:0000313" key="2">
    <source>
        <dbReference type="EMBL" id="MBB4618643.1"/>
    </source>
</evidence>
<dbReference type="InterPro" id="IPR010373">
    <property type="entry name" value="DUF968"/>
</dbReference>
<feature type="region of interest" description="Disordered" evidence="1">
    <location>
        <begin position="1"/>
        <end position="20"/>
    </location>
</feature>
<comment type="caution">
    <text evidence="2">The sequence shown here is derived from an EMBL/GenBank/DDBJ whole genome shotgun (WGS) entry which is preliminary data.</text>
</comment>
<dbReference type="EMBL" id="JACHNY010000005">
    <property type="protein sequence ID" value="MBB4618643.1"/>
    <property type="molecule type" value="Genomic_DNA"/>
</dbReference>
<accession>A0A7W7AKD0</accession>
<gene>
    <name evidence="2" type="ORF">GGQ96_002786</name>
</gene>
<keyword evidence="3" id="KW-1185">Reference proteome</keyword>
<evidence type="ECO:0000313" key="3">
    <source>
        <dbReference type="Proteomes" id="UP000574769"/>
    </source>
</evidence>
<dbReference type="Proteomes" id="UP000574769">
    <property type="component" value="Unassembled WGS sequence"/>
</dbReference>
<sequence length="131" mass="14616">MRAASLPRSAFQTRKPPRAGRPAWKCAGDFRRWLRKLPCIRCGHIGDQANPTVAAHVDHAGGKGTSTKVADRYCIPLCDSCHKQQHALGWRSFEQGLPGHDAVAISETFWSKWPERGAWERDLASRGEAVR</sequence>
<reference evidence="2 3" key="1">
    <citation type="submission" date="2020-08" db="EMBL/GenBank/DDBJ databases">
        <title>Genomic Encyclopedia of Type Strains, Phase IV (KMG-IV): sequencing the most valuable type-strain genomes for metagenomic binning, comparative biology and taxonomic classification.</title>
        <authorList>
            <person name="Goeker M."/>
        </authorList>
    </citation>
    <scope>NUCLEOTIDE SEQUENCE [LARGE SCALE GENOMIC DNA]</scope>
    <source>
        <strain evidence="2 3">DSM 15867</strain>
    </source>
</reference>
<name>A0A7W7AKD0_9SPHN</name>
<dbReference type="RefSeq" id="WP_184115675.1">
    <property type="nucleotide sequence ID" value="NZ_JACHNY010000005.1"/>
</dbReference>
<dbReference type="Gene3D" id="3.30.40.190">
    <property type="match status" value="1"/>
</dbReference>
<evidence type="ECO:0008006" key="4">
    <source>
        <dbReference type="Google" id="ProtNLM"/>
    </source>
</evidence>
<dbReference type="Pfam" id="PF06147">
    <property type="entry name" value="DUF968"/>
    <property type="match status" value="1"/>
</dbReference>
<dbReference type="AlphaFoldDB" id="A0A7W7AKD0"/>